<dbReference type="Proteomes" id="UP000611500">
    <property type="component" value="Unassembled WGS sequence"/>
</dbReference>
<protein>
    <submittedName>
        <fullName evidence="4">N-acetyltransferase</fullName>
    </submittedName>
</protein>
<dbReference type="PANTHER" id="PTHR10545:SF29">
    <property type="entry name" value="GH14572P-RELATED"/>
    <property type="match status" value="1"/>
</dbReference>
<evidence type="ECO:0000256" key="1">
    <source>
        <dbReference type="ARBA" id="ARBA00022679"/>
    </source>
</evidence>
<evidence type="ECO:0000313" key="4">
    <source>
        <dbReference type="EMBL" id="GHG94988.1"/>
    </source>
</evidence>
<name>A0A8J3H7G6_9RHOB</name>
<dbReference type="SUPFAM" id="SSF55729">
    <property type="entry name" value="Acyl-CoA N-acyltransferases (Nat)"/>
    <property type="match status" value="1"/>
</dbReference>
<dbReference type="InterPro" id="IPR051016">
    <property type="entry name" value="Diverse_Substrate_AcTransf"/>
</dbReference>
<evidence type="ECO:0000313" key="5">
    <source>
        <dbReference type="Proteomes" id="UP000611500"/>
    </source>
</evidence>
<dbReference type="GO" id="GO:0008080">
    <property type="term" value="F:N-acetyltransferase activity"/>
    <property type="evidence" value="ECO:0007669"/>
    <property type="project" value="TreeGrafter"/>
</dbReference>
<reference evidence="4" key="2">
    <citation type="submission" date="2020-09" db="EMBL/GenBank/DDBJ databases">
        <authorList>
            <person name="Sun Q."/>
            <person name="Zhou Y."/>
        </authorList>
    </citation>
    <scope>NUCLEOTIDE SEQUENCE</scope>
    <source>
        <strain evidence="4">CGMCC 1.7081</strain>
    </source>
</reference>
<sequence length="171" mass="19297">MPPDPFFRSTSFGTIRAARPQDCADILRMARRLARHHQDACGLTTEHIVRDVFCHPRWLHLLVAERQAKPIGYAVLFGTAQFQFGRRGMELHHLFTEKHMRGQGVGQALVEACLTFASGLSCDYLTVGTDPDNLAAQGFYLRFGFQRRPSFPPRFVFHLDGRVAGPGISER</sequence>
<reference evidence="4" key="1">
    <citation type="journal article" date="2014" name="Int. J. Syst. Evol. Microbiol.">
        <title>Complete genome sequence of Corynebacterium casei LMG S-19264T (=DSM 44701T), isolated from a smear-ripened cheese.</title>
        <authorList>
            <consortium name="US DOE Joint Genome Institute (JGI-PGF)"/>
            <person name="Walter F."/>
            <person name="Albersmeier A."/>
            <person name="Kalinowski J."/>
            <person name="Ruckert C."/>
        </authorList>
    </citation>
    <scope>NUCLEOTIDE SEQUENCE</scope>
    <source>
        <strain evidence="4">CGMCC 1.7081</strain>
    </source>
</reference>
<proteinExistence type="predicted"/>
<dbReference type="CDD" id="cd04301">
    <property type="entry name" value="NAT_SF"/>
    <property type="match status" value="1"/>
</dbReference>
<accession>A0A8J3H7G6</accession>
<organism evidence="4 5">
    <name type="scientific">Pseudodonghicola xiamenensis</name>
    <dbReference type="NCBI Taxonomy" id="337702"/>
    <lineage>
        <taxon>Bacteria</taxon>
        <taxon>Pseudomonadati</taxon>
        <taxon>Pseudomonadota</taxon>
        <taxon>Alphaproteobacteria</taxon>
        <taxon>Rhodobacterales</taxon>
        <taxon>Paracoccaceae</taxon>
        <taxon>Pseudodonghicola</taxon>
    </lineage>
</organism>
<feature type="domain" description="N-acetyltransferase" evidence="3">
    <location>
        <begin position="13"/>
        <end position="166"/>
    </location>
</feature>
<dbReference type="InterPro" id="IPR000182">
    <property type="entry name" value="GNAT_dom"/>
</dbReference>
<comment type="caution">
    <text evidence="4">The sequence shown here is derived from an EMBL/GenBank/DDBJ whole genome shotgun (WGS) entry which is preliminary data.</text>
</comment>
<keyword evidence="5" id="KW-1185">Reference proteome</keyword>
<keyword evidence="1" id="KW-0808">Transferase</keyword>
<dbReference type="Gene3D" id="3.40.630.30">
    <property type="match status" value="1"/>
</dbReference>
<keyword evidence="2" id="KW-0012">Acyltransferase</keyword>
<gene>
    <name evidence="4" type="ORF">GCM10010961_28450</name>
</gene>
<dbReference type="PROSITE" id="PS51186">
    <property type="entry name" value="GNAT"/>
    <property type="match status" value="1"/>
</dbReference>
<dbReference type="PANTHER" id="PTHR10545">
    <property type="entry name" value="DIAMINE N-ACETYLTRANSFERASE"/>
    <property type="match status" value="1"/>
</dbReference>
<dbReference type="InterPro" id="IPR016181">
    <property type="entry name" value="Acyl_CoA_acyltransferase"/>
</dbReference>
<dbReference type="Pfam" id="PF00583">
    <property type="entry name" value="Acetyltransf_1"/>
    <property type="match status" value="1"/>
</dbReference>
<dbReference type="EMBL" id="BNAP01000013">
    <property type="protein sequence ID" value="GHG94988.1"/>
    <property type="molecule type" value="Genomic_DNA"/>
</dbReference>
<dbReference type="AlphaFoldDB" id="A0A8J3H7G6"/>
<evidence type="ECO:0000256" key="2">
    <source>
        <dbReference type="ARBA" id="ARBA00023315"/>
    </source>
</evidence>
<dbReference type="RefSeq" id="WP_051312494.1">
    <property type="nucleotide sequence ID" value="NZ_BNAP01000013.1"/>
</dbReference>
<evidence type="ECO:0000259" key="3">
    <source>
        <dbReference type="PROSITE" id="PS51186"/>
    </source>
</evidence>